<evidence type="ECO:0000313" key="8">
    <source>
        <dbReference type="Proteomes" id="UP000502041"/>
    </source>
</evidence>
<dbReference type="Pfam" id="PF00005">
    <property type="entry name" value="ABC_tran"/>
    <property type="match status" value="1"/>
</dbReference>
<name>A0A6H2H747_9BURK</name>
<proteinExistence type="inferred from homology"/>
<evidence type="ECO:0000256" key="3">
    <source>
        <dbReference type="ARBA" id="ARBA00022475"/>
    </source>
</evidence>
<keyword evidence="5 7" id="KW-0067">ATP-binding</keyword>
<dbReference type="GO" id="GO:0005524">
    <property type="term" value="F:ATP binding"/>
    <property type="evidence" value="ECO:0007669"/>
    <property type="project" value="UniProtKB-KW"/>
</dbReference>
<evidence type="ECO:0000256" key="4">
    <source>
        <dbReference type="ARBA" id="ARBA00022741"/>
    </source>
</evidence>
<accession>A0A6H2H747</accession>
<dbReference type="AlphaFoldDB" id="A0A6H2H747"/>
<dbReference type="PROSITE" id="PS50893">
    <property type="entry name" value="ABC_TRANSPORTER_2"/>
    <property type="match status" value="1"/>
</dbReference>
<reference evidence="7 8" key="1">
    <citation type="submission" date="2020-04" db="EMBL/GenBank/DDBJ databases">
        <title>Complete genome of a Psychrophilic, Marine, Gas Vacuolate Bacterium Polaromonas vacuolata KCTC 22033T.</title>
        <authorList>
            <person name="Hwang K."/>
            <person name="Kim K.M."/>
        </authorList>
    </citation>
    <scope>NUCLEOTIDE SEQUENCE [LARGE SCALE GENOMIC DNA]</scope>
    <source>
        <strain evidence="7 8">KCTC 22033</strain>
    </source>
</reference>
<dbReference type="InterPro" id="IPR003439">
    <property type="entry name" value="ABC_transporter-like_ATP-bd"/>
</dbReference>
<evidence type="ECO:0000256" key="5">
    <source>
        <dbReference type="ARBA" id="ARBA00022840"/>
    </source>
</evidence>
<dbReference type="InterPro" id="IPR050153">
    <property type="entry name" value="Metal_Ion_Import_ABC"/>
</dbReference>
<dbReference type="KEGG" id="pvac:HC248_00971"/>
<feature type="domain" description="ABC transporter" evidence="6">
    <location>
        <begin position="2"/>
        <end position="229"/>
    </location>
</feature>
<organism evidence="7 8">
    <name type="scientific">Polaromonas vacuolata</name>
    <dbReference type="NCBI Taxonomy" id="37448"/>
    <lineage>
        <taxon>Bacteria</taxon>
        <taxon>Pseudomonadati</taxon>
        <taxon>Pseudomonadota</taxon>
        <taxon>Betaproteobacteria</taxon>
        <taxon>Burkholderiales</taxon>
        <taxon>Comamonadaceae</taxon>
        <taxon>Polaromonas</taxon>
    </lineage>
</organism>
<dbReference type="SUPFAM" id="SSF52540">
    <property type="entry name" value="P-loop containing nucleoside triphosphate hydrolases"/>
    <property type="match status" value="1"/>
</dbReference>
<dbReference type="PANTHER" id="PTHR42734">
    <property type="entry name" value="METAL TRANSPORT SYSTEM ATP-BINDING PROTEIN TM_0124-RELATED"/>
    <property type="match status" value="1"/>
</dbReference>
<dbReference type="InterPro" id="IPR003593">
    <property type="entry name" value="AAA+_ATPase"/>
</dbReference>
<evidence type="ECO:0000256" key="1">
    <source>
        <dbReference type="ARBA" id="ARBA00005417"/>
    </source>
</evidence>
<dbReference type="Proteomes" id="UP000502041">
    <property type="component" value="Chromosome"/>
</dbReference>
<dbReference type="CDD" id="cd03235">
    <property type="entry name" value="ABC_Metallic_Cations"/>
    <property type="match status" value="1"/>
</dbReference>
<dbReference type="RefSeq" id="WP_168921520.1">
    <property type="nucleotide sequence ID" value="NZ_CP051461.1"/>
</dbReference>
<keyword evidence="3" id="KW-1003">Cell membrane</keyword>
<evidence type="ECO:0000259" key="6">
    <source>
        <dbReference type="PROSITE" id="PS50893"/>
    </source>
</evidence>
<dbReference type="PANTHER" id="PTHR42734:SF5">
    <property type="entry name" value="IRON TRANSPORT SYSTEM ATP-BINDING PROTEIN HI_0361-RELATED"/>
    <property type="match status" value="1"/>
</dbReference>
<dbReference type="InterPro" id="IPR027417">
    <property type="entry name" value="P-loop_NTPase"/>
</dbReference>
<evidence type="ECO:0000313" key="7">
    <source>
        <dbReference type="EMBL" id="QJC55689.1"/>
    </source>
</evidence>
<dbReference type="Gene3D" id="3.40.50.300">
    <property type="entry name" value="P-loop containing nucleotide triphosphate hydrolases"/>
    <property type="match status" value="1"/>
</dbReference>
<dbReference type="EMBL" id="CP051461">
    <property type="protein sequence ID" value="QJC55689.1"/>
    <property type="molecule type" value="Genomic_DNA"/>
</dbReference>
<dbReference type="GO" id="GO:0016887">
    <property type="term" value="F:ATP hydrolysis activity"/>
    <property type="evidence" value="ECO:0007669"/>
    <property type="project" value="InterPro"/>
</dbReference>
<evidence type="ECO:0000256" key="2">
    <source>
        <dbReference type="ARBA" id="ARBA00022448"/>
    </source>
</evidence>
<keyword evidence="8" id="KW-1185">Reference proteome</keyword>
<keyword evidence="4" id="KW-0547">Nucleotide-binding</keyword>
<keyword evidence="2" id="KW-0813">Transport</keyword>
<protein>
    <submittedName>
        <fullName evidence="7">Iron(3+)-hydroxamate import ATP-binding protein FhuC</fullName>
    </submittedName>
</protein>
<keyword evidence="3" id="KW-0472">Membrane</keyword>
<comment type="similarity">
    <text evidence="1">Belongs to the ABC transporter superfamily.</text>
</comment>
<gene>
    <name evidence="7" type="primary">fhuC_1</name>
    <name evidence="7" type="ORF">HC248_00971</name>
</gene>
<dbReference type="SMART" id="SM00382">
    <property type="entry name" value="AAA"/>
    <property type="match status" value="1"/>
</dbReference>
<sequence length="277" mass="30034">MVRLENLTVSYRRHPALHHVSGEFAAGSLTAVMGPNGSGKSTLLKSIIGLLPVDSGHIEVSTPRLRIAYLPQLAEMDKGFPMDVGDCVALGCWPHQGAWGRVAQAQQQAIDEALCAVGLEGFEDRPISSLSTGQLQRVLFARLLLQDADLILLDEPFNAMDSKTTAALLGLVSLWHQQGRTVICVLHDNAQALEFFPQTLMLAREVVAWGPTAQALDLVNLNKARAMSQVWDETAEVCTIEPSTPSKTLQSSYLNVQPSAHQLAHSHAAPHTHKETA</sequence>